<dbReference type="AlphaFoldDB" id="A0A6I6D2X6"/>
<protein>
    <recommendedName>
        <fullName evidence="2">cysteine-S-conjugate beta-lyase</fullName>
        <ecNumber evidence="2">4.4.1.13</ecNumber>
    </recommendedName>
</protein>
<evidence type="ECO:0000313" key="8">
    <source>
        <dbReference type="Proteomes" id="UP000427716"/>
    </source>
</evidence>
<dbReference type="InterPro" id="IPR027619">
    <property type="entry name" value="C-S_lyase_PatB-like"/>
</dbReference>
<dbReference type="InterPro" id="IPR051798">
    <property type="entry name" value="Class-II_PLP-Dep_Aminotrans"/>
</dbReference>
<keyword evidence="8" id="KW-1185">Reference proteome</keyword>
<organism evidence="7 8">
    <name type="scientific">Guyparkeria halophila</name>
    <dbReference type="NCBI Taxonomy" id="47960"/>
    <lineage>
        <taxon>Bacteria</taxon>
        <taxon>Pseudomonadati</taxon>
        <taxon>Pseudomonadota</taxon>
        <taxon>Gammaproteobacteria</taxon>
        <taxon>Chromatiales</taxon>
        <taxon>Thioalkalibacteraceae</taxon>
        <taxon>Guyparkeria</taxon>
    </lineage>
</organism>
<evidence type="ECO:0000313" key="7">
    <source>
        <dbReference type="EMBL" id="QGT77974.1"/>
    </source>
</evidence>
<dbReference type="EC" id="4.4.1.13" evidence="2"/>
<evidence type="ECO:0000256" key="2">
    <source>
        <dbReference type="ARBA" id="ARBA00012224"/>
    </source>
</evidence>
<proteinExistence type="inferred from homology"/>
<dbReference type="RefSeq" id="WP_156228042.1">
    <property type="nucleotide sequence ID" value="NZ_CP046415.1"/>
</dbReference>
<sequence>MSQTDFTRLAQYPGSGCEKYDRRGEIFGREDVIPLWVADMDFPAPDFVTEALAARLADGAFGYAKPTAEHVGAITGWLAGQHDWRVAPETIVPVPGVVPAMAMAIRAFTSPGARVIIQPPVYFPFFQVVLDQGRTLVENPLVEQESTDGGRRYVMDFEALEAQAAEAEMLLLCNPHNPGGRAWSADELARVAAIGARHDVMVISDEIHMDLTYPGIRHTPFARVAEAAGCRWFTVTAPGKTFNTAGIGGGYAVIPDTEIRTRFDQERRGMHLGEGSVFGLTALKAAYTQGAHWPAELMRHIAVNRDRVIEATEDLPIEPMPPEATYLLWLDCRGMGLSDAVREPEDRSLQRFFIDEAGLGLSQGIIFGEPGRGYMRINLATPTRVIERAMTQLREAWEKRIARRQRPA</sequence>
<dbReference type="Gene3D" id="3.90.1150.10">
    <property type="entry name" value="Aspartate Aminotransferase, domain 1"/>
    <property type="match status" value="1"/>
</dbReference>
<accession>A0A6I6D2X6</accession>
<evidence type="ECO:0000256" key="3">
    <source>
        <dbReference type="ARBA" id="ARBA00022898"/>
    </source>
</evidence>
<keyword evidence="3" id="KW-0663">Pyridoxal phosphate</keyword>
<gene>
    <name evidence="7" type="ORF">GM160_03165</name>
</gene>
<dbReference type="EMBL" id="CP046415">
    <property type="protein sequence ID" value="QGT77974.1"/>
    <property type="molecule type" value="Genomic_DNA"/>
</dbReference>
<dbReference type="InterPro" id="IPR015424">
    <property type="entry name" value="PyrdxlP-dep_Trfase"/>
</dbReference>
<dbReference type="Pfam" id="PF00155">
    <property type="entry name" value="Aminotran_1_2"/>
    <property type="match status" value="1"/>
</dbReference>
<evidence type="ECO:0000256" key="1">
    <source>
        <dbReference type="ARBA" id="ARBA00001933"/>
    </source>
</evidence>
<dbReference type="CDD" id="cd00609">
    <property type="entry name" value="AAT_like"/>
    <property type="match status" value="1"/>
</dbReference>
<dbReference type="InterPro" id="IPR015422">
    <property type="entry name" value="PyrdxlP-dep_Trfase_small"/>
</dbReference>
<feature type="domain" description="Aminotransferase class I/classII large" evidence="6">
    <location>
        <begin position="31"/>
        <end position="391"/>
    </location>
</feature>
<keyword evidence="4 7" id="KW-0456">Lyase</keyword>
<dbReference type="GO" id="GO:0030170">
    <property type="term" value="F:pyridoxal phosphate binding"/>
    <property type="evidence" value="ECO:0007669"/>
    <property type="project" value="InterPro"/>
</dbReference>
<dbReference type="GO" id="GO:0047804">
    <property type="term" value="F:cysteine-S-conjugate beta-lyase activity"/>
    <property type="evidence" value="ECO:0007669"/>
    <property type="project" value="UniProtKB-EC"/>
</dbReference>
<evidence type="ECO:0000259" key="6">
    <source>
        <dbReference type="Pfam" id="PF00155"/>
    </source>
</evidence>
<dbReference type="SUPFAM" id="SSF53383">
    <property type="entry name" value="PLP-dependent transferases"/>
    <property type="match status" value="1"/>
</dbReference>
<dbReference type="Proteomes" id="UP000427716">
    <property type="component" value="Chromosome"/>
</dbReference>
<comment type="cofactor">
    <cofactor evidence="1">
        <name>pyridoxal 5'-phosphate</name>
        <dbReference type="ChEBI" id="CHEBI:597326"/>
    </cofactor>
</comment>
<evidence type="ECO:0000256" key="4">
    <source>
        <dbReference type="ARBA" id="ARBA00023239"/>
    </source>
</evidence>
<dbReference type="KEGG" id="ghl:GM160_03165"/>
<dbReference type="PANTHER" id="PTHR43525:SF1">
    <property type="entry name" value="PROTEIN MALY"/>
    <property type="match status" value="1"/>
</dbReference>
<reference evidence="7 8" key="1">
    <citation type="submission" date="2019-11" db="EMBL/GenBank/DDBJ databases">
        <authorList>
            <person name="Zhang J."/>
            <person name="Sun C."/>
        </authorList>
    </citation>
    <scope>NUCLEOTIDE SEQUENCE [LARGE SCALE GENOMIC DNA]</scope>
    <source>
        <strain evidence="8">sp2</strain>
    </source>
</reference>
<dbReference type="PANTHER" id="PTHR43525">
    <property type="entry name" value="PROTEIN MALY"/>
    <property type="match status" value="1"/>
</dbReference>
<dbReference type="InterPro" id="IPR015421">
    <property type="entry name" value="PyrdxlP-dep_Trfase_major"/>
</dbReference>
<dbReference type="InterPro" id="IPR004839">
    <property type="entry name" value="Aminotransferase_I/II_large"/>
</dbReference>
<dbReference type="NCBIfam" id="TIGR04350">
    <property type="entry name" value="C_S_lyase_PatB"/>
    <property type="match status" value="1"/>
</dbReference>
<evidence type="ECO:0000256" key="5">
    <source>
        <dbReference type="ARBA" id="ARBA00037974"/>
    </source>
</evidence>
<name>A0A6I6D2X6_9GAMM</name>
<dbReference type="Gene3D" id="3.40.640.10">
    <property type="entry name" value="Type I PLP-dependent aspartate aminotransferase-like (Major domain)"/>
    <property type="match status" value="1"/>
</dbReference>
<comment type="similarity">
    <text evidence="5">Belongs to the class-II pyridoxal-phosphate-dependent aminotransferase family. MalY/PatB cystathionine beta-lyase subfamily.</text>
</comment>